<dbReference type="OrthoDB" id="6117194at2759"/>
<dbReference type="InterPro" id="IPR011604">
    <property type="entry name" value="PDDEXK-like_dom_sf"/>
</dbReference>
<evidence type="ECO:0000313" key="3">
    <source>
        <dbReference type="Proteomes" id="UP000507470"/>
    </source>
</evidence>
<dbReference type="InterPro" id="IPR019080">
    <property type="entry name" value="YqaJ_viral_recombinase"/>
</dbReference>
<dbReference type="InterPro" id="IPR051703">
    <property type="entry name" value="NF-kappa-B_Signaling_Reg"/>
</dbReference>
<dbReference type="EMBL" id="CACVKT020001498">
    <property type="protein sequence ID" value="CAC5368650.1"/>
    <property type="molecule type" value="Genomic_DNA"/>
</dbReference>
<evidence type="ECO:0000259" key="1">
    <source>
        <dbReference type="Pfam" id="PF09588"/>
    </source>
</evidence>
<protein>
    <recommendedName>
        <fullName evidence="1">YqaJ viral recombinase domain-containing protein</fullName>
    </recommendedName>
</protein>
<feature type="domain" description="YqaJ viral recombinase" evidence="1">
    <location>
        <begin position="358"/>
        <end position="510"/>
    </location>
</feature>
<reference evidence="2 3" key="1">
    <citation type="submission" date="2020-06" db="EMBL/GenBank/DDBJ databases">
        <authorList>
            <person name="Li R."/>
            <person name="Bekaert M."/>
        </authorList>
    </citation>
    <scope>NUCLEOTIDE SEQUENCE [LARGE SCALE GENOMIC DNA]</scope>
    <source>
        <strain evidence="3">wild</strain>
    </source>
</reference>
<organism evidence="2 3">
    <name type="scientific">Mytilus coruscus</name>
    <name type="common">Sea mussel</name>
    <dbReference type="NCBI Taxonomy" id="42192"/>
    <lineage>
        <taxon>Eukaryota</taxon>
        <taxon>Metazoa</taxon>
        <taxon>Spiralia</taxon>
        <taxon>Lophotrochozoa</taxon>
        <taxon>Mollusca</taxon>
        <taxon>Bivalvia</taxon>
        <taxon>Autobranchia</taxon>
        <taxon>Pteriomorphia</taxon>
        <taxon>Mytilida</taxon>
        <taxon>Mytiloidea</taxon>
        <taxon>Mytilidae</taxon>
        <taxon>Mytilinae</taxon>
        <taxon>Mytilus</taxon>
    </lineage>
</organism>
<dbReference type="SUPFAM" id="SSF52980">
    <property type="entry name" value="Restriction endonuclease-like"/>
    <property type="match status" value="1"/>
</dbReference>
<dbReference type="InterPro" id="IPR011335">
    <property type="entry name" value="Restrct_endonuc-II-like"/>
</dbReference>
<keyword evidence="3" id="KW-1185">Reference proteome</keyword>
<gene>
    <name evidence="2" type="ORF">MCOR_8132</name>
</gene>
<dbReference type="Gene3D" id="3.90.320.10">
    <property type="match status" value="1"/>
</dbReference>
<accession>A0A6J8AI92</accession>
<dbReference type="PANTHER" id="PTHR46609:SF8">
    <property type="entry name" value="YQAJ VIRAL RECOMBINASE DOMAIN-CONTAINING PROTEIN"/>
    <property type="match status" value="1"/>
</dbReference>
<proteinExistence type="predicted"/>
<dbReference type="Pfam" id="PF09588">
    <property type="entry name" value="YqaJ"/>
    <property type="match status" value="1"/>
</dbReference>
<dbReference type="Proteomes" id="UP000507470">
    <property type="component" value="Unassembled WGS sequence"/>
</dbReference>
<name>A0A6J8AI92_MYTCO</name>
<dbReference type="PANTHER" id="PTHR46609">
    <property type="entry name" value="EXONUCLEASE, PHAGE-TYPE/RECB, C-TERMINAL DOMAIN-CONTAINING PROTEIN"/>
    <property type="match status" value="1"/>
</dbReference>
<dbReference type="GO" id="GO:0006281">
    <property type="term" value="P:DNA repair"/>
    <property type="evidence" value="ECO:0007669"/>
    <property type="project" value="UniProtKB-ARBA"/>
</dbReference>
<sequence>MCETSKKSKKLFEEFSCTGEVLSLMPTVLKNVQKAGHLADFINLLKLISVDKFPLNNISFLLLLEVARWYSLENTTKMFYSDQCMRFWKVLYRLFHGKALRFMQEVKSSGQILNKSTSRGQFDPQDTNINFAVPDIKTVNNYESCTIDIPKQIQPGLIEQAIQMKPKTDTYVLSVDGKKLAPGLTKDNGDIDLFGYGMEDSIQKLRLRLKTEKDVVTSTRDDWSTMSPAEKCQKLQDIVLIISYRIKDLRLLFMKQKLALSKFHKEAGDDWRSSRFVYAISSTQAQIYQVRQMVKELLDVNNSLICVGASVRNQADVFVSDMQTDCFSQDNWITLKDQSSIPEDLKTTPRFIKQRSEEWFQLREKFKVTGSSLYKALGLDLLKNQQSHFDKVISGKKSTEEFSEEVKKRMEHGTINEINATATLVSKFLPFYYPEMKYIEEGVHLVNDNDQPYIIVSPDGSLGYMDTLSSSDPVPLIGCEFKCPVATEYKTPVHYEIPKRYVTQVLSEMAAMDVKELMYLCWTEESSTVFSLYAGLKKVQLCSGIFNHSIDVLFAGLKKSVCWTEESSTVFRAKFDADLWKLVTDEIKDVYLCQTPKRPTRLSERSKLISEKIEVYRKTMVTFLCEIPSVKATSREISQTHVNSPYVFPVVTKGSVDQSTENIELTLCNVNRVIDETYEICVEGRPPKS</sequence>
<dbReference type="AlphaFoldDB" id="A0A6J8AI92"/>
<evidence type="ECO:0000313" key="2">
    <source>
        <dbReference type="EMBL" id="CAC5368650.1"/>
    </source>
</evidence>